<sequence length="97" mass="10710">MVLSNFLWLVFFAFTVIDHGVTMTYQNASYETKEKMLEQALVAANKNIVGQSLSAAEALIKIDSYGLEPFIKDGCFHAGGLCFKINENNIVTGIESE</sequence>
<evidence type="ECO:0000313" key="1">
    <source>
        <dbReference type="EMBL" id="EKE67223.1"/>
    </source>
</evidence>
<comment type="caution">
    <text evidence="1">The sequence shown here is derived from an EMBL/GenBank/DDBJ whole genome shotgun (WGS) entry which is preliminary data.</text>
</comment>
<name>K2IWI1_9GAMM</name>
<reference evidence="1 2" key="1">
    <citation type="journal article" date="2012" name="J. Bacteriol.">
        <title>Genome Sequence of Gallaecimonas xiamenensis Type Strain 3-C-1.</title>
        <authorList>
            <person name="Lai Q."/>
            <person name="Wang L."/>
            <person name="Wang W."/>
            <person name="Shao Z."/>
        </authorList>
    </citation>
    <scope>NUCLEOTIDE SEQUENCE [LARGE SCALE GENOMIC DNA]</scope>
    <source>
        <strain evidence="1 2">3-C-1</strain>
    </source>
</reference>
<proteinExistence type="predicted"/>
<organism evidence="1 2">
    <name type="scientific">Gallaecimonas xiamenensis 3-C-1</name>
    <dbReference type="NCBI Taxonomy" id="745411"/>
    <lineage>
        <taxon>Bacteria</taxon>
        <taxon>Pseudomonadati</taxon>
        <taxon>Pseudomonadota</taxon>
        <taxon>Gammaproteobacteria</taxon>
        <taxon>Enterobacterales</taxon>
        <taxon>Gallaecimonadaceae</taxon>
        <taxon>Gallaecimonas</taxon>
    </lineage>
</organism>
<dbReference type="eggNOG" id="ENOG5033DIR">
    <property type="taxonomic scope" value="Bacteria"/>
</dbReference>
<gene>
    <name evidence="1" type="ORF">B3C1_19064</name>
</gene>
<dbReference type="EMBL" id="AMRI01000048">
    <property type="protein sequence ID" value="EKE67223.1"/>
    <property type="molecule type" value="Genomic_DNA"/>
</dbReference>
<evidence type="ECO:0000313" key="2">
    <source>
        <dbReference type="Proteomes" id="UP000006755"/>
    </source>
</evidence>
<accession>K2IWI1</accession>
<dbReference type="Proteomes" id="UP000006755">
    <property type="component" value="Unassembled WGS sequence"/>
</dbReference>
<dbReference type="AlphaFoldDB" id="K2IWI1"/>
<keyword evidence="2" id="KW-1185">Reference proteome</keyword>
<protein>
    <submittedName>
        <fullName evidence="1">Uncharacterized protein</fullName>
    </submittedName>
</protein>